<keyword evidence="2" id="KW-1185">Reference proteome</keyword>
<name>A0A401RY56_CHIPU</name>
<protein>
    <submittedName>
        <fullName evidence="1">Uncharacterized protein</fullName>
    </submittedName>
</protein>
<reference evidence="1 2" key="1">
    <citation type="journal article" date="2018" name="Nat. Ecol. Evol.">
        <title>Shark genomes provide insights into elasmobranch evolution and the origin of vertebrates.</title>
        <authorList>
            <person name="Hara Y"/>
            <person name="Yamaguchi K"/>
            <person name="Onimaru K"/>
            <person name="Kadota M"/>
            <person name="Koyanagi M"/>
            <person name="Keeley SD"/>
            <person name="Tatsumi K"/>
            <person name="Tanaka K"/>
            <person name="Motone F"/>
            <person name="Kageyama Y"/>
            <person name="Nozu R"/>
            <person name="Adachi N"/>
            <person name="Nishimura O"/>
            <person name="Nakagawa R"/>
            <person name="Tanegashima C"/>
            <person name="Kiyatake I"/>
            <person name="Matsumoto R"/>
            <person name="Murakumo K"/>
            <person name="Nishida K"/>
            <person name="Terakita A"/>
            <person name="Kuratani S"/>
            <person name="Sato K"/>
            <person name="Hyodo S Kuraku.S."/>
        </authorList>
    </citation>
    <scope>NUCLEOTIDE SEQUENCE [LARGE SCALE GENOMIC DNA]</scope>
</reference>
<dbReference type="Proteomes" id="UP000287033">
    <property type="component" value="Unassembled WGS sequence"/>
</dbReference>
<comment type="caution">
    <text evidence="1">The sequence shown here is derived from an EMBL/GenBank/DDBJ whole genome shotgun (WGS) entry which is preliminary data.</text>
</comment>
<accession>A0A401RY56</accession>
<dbReference type="EMBL" id="BEZZ01000022">
    <property type="protein sequence ID" value="GCC23086.1"/>
    <property type="molecule type" value="Genomic_DNA"/>
</dbReference>
<gene>
    <name evidence="1" type="ORF">chiPu_0001479</name>
</gene>
<proteinExistence type="predicted"/>
<organism evidence="1 2">
    <name type="scientific">Chiloscyllium punctatum</name>
    <name type="common">Brownbanded bambooshark</name>
    <name type="synonym">Hemiscyllium punctatum</name>
    <dbReference type="NCBI Taxonomy" id="137246"/>
    <lineage>
        <taxon>Eukaryota</taxon>
        <taxon>Metazoa</taxon>
        <taxon>Chordata</taxon>
        <taxon>Craniata</taxon>
        <taxon>Vertebrata</taxon>
        <taxon>Chondrichthyes</taxon>
        <taxon>Elasmobranchii</taxon>
        <taxon>Galeomorphii</taxon>
        <taxon>Galeoidea</taxon>
        <taxon>Orectolobiformes</taxon>
        <taxon>Hemiscylliidae</taxon>
        <taxon>Chiloscyllium</taxon>
    </lineage>
</organism>
<dbReference type="AlphaFoldDB" id="A0A401RY56"/>
<sequence length="152" mass="16752">MPWESRFDCVTDVVFIEKLGLTVGDISLCVSPAEEGQDKRQGHTVFNELNLKELGTLGTSQESTERVAPGFEEDMGLCSGGSRIEGVKEDACRWYLSLDVGDFSWLRLWCSEHGVHQSTSGQAFAKALQHGIERDGSAAVHGPVPIDWENRI</sequence>
<evidence type="ECO:0000313" key="2">
    <source>
        <dbReference type="Proteomes" id="UP000287033"/>
    </source>
</evidence>
<evidence type="ECO:0000313" key="1">
    <source>
        <dbReference type="EMBL" id="GCC23086.1"/>
    </source>
</evidence>